<accession>A0A345IMH1</accession>
<organism evidence="1 2">
    <name type="scientific">Deinococcus wulumuqiensis</name>
    <dbReference type="NCBI Taxonomy" id="980427"/>
    <lineage>
        <taxon>Bacteria</taxon>
        <taxon>Thermotogati</taxon>
        <taxon>Deinococcota</taxon>
        <taxon>Deinococci</taxon>
        <taxon>Deinococcales</taxon>
        <taxon>Deinococcaceae</taxon>
        <taxon>Deinococcus</taxon>
    </lineage>
</organism>
<dbReference type="AlphaFoldDB" id="A0A345IMH1"/>
<reference evidence="1 2" key="1">
    <citation type="submission" date="2018-07" db="EMBL/GenBank/DDBJ databases">
        <title>Complete Genome and Methylome Analysis of Deinococcus wulumuqiensis NEB 479.</title>
        <authorList>
            <person name="Fomenkov A."/>
            <person name="Luyten Y."/>
            <person name="Vincze T."/>
            <person name="Anton B.P."/>
            <person name="Clark T."/>
            <person name="Roberts R.J."/>
            <person name="Morgan R.D."/>
        </authorList>
    </citation>
    <scope>NUCLEOTIDE SEQUENCE [LARGE SCALE GENOMIC DNA]</scope>
    <source>
        <strain evidence="1 2">NEB 479</strain>
        <plasmid evidence="2">Plasmid pdrdi</plasmid>
    </source>
</reference>
<dbReference type="EMBL" id="CP031163">
    <property type="protein sequence ID" value="AXH00894.1"/>
    <property type="molecule type" value="Genomic_DNA"/>
</dbReference>
<sequence length="117" mass="12801">MKETAPKSRQMLAEPAEASEQILQTLEAFTTFSRARLFLGPDAEGAMLRLVVAVIRGHRVTGRRVTTSPVRVGHMPRALLLVEDLLARQVLQNLVRACVEEKTVSLGLGVRVVAAKT</sequence>
<proteinExistence type="predicted"/>
<evidence type="ECO:0000313" key="2">
    <source>
        <dbReference type="Proteomes" id="UP000253744"/>
    </source>
</evidence>
<gene>
    <name evidence="1" type="ORF">DVJ83_17415</name>
</gene>
<protein>
    <submittedName>
        <fullName evidence="1">Uncharacterized protein</fullName>
    </submittedName>
</protein>
<geneLocation type="plasmid" evidence="2">
    <name>pdrdi</name>
</geneLocation>
<evidence type="ECO:0000313" key="1">
    <source>
        <dbReference type="EMBL" id="AXH00894.1"/>
    </source>
</evidence>
<name>A0A345IMH1_9DEIO</name>
<dbReference type="KEGG" id="dwu:DVJ83_17415"/>
<keyword evidence="1" id="KW-0614">Plasmid</keyword>
<dbReference type="Proteomes" id="UP000253744">
    <property type="component" value="Plasmid pDrdI"/>
</dbReference>